<dbReference type="InterPro" id="IPR050750">
    <property type="entry name" value="C5-MTase"/>
</dbReference>
<name>A0AAD2JDL7_MESFO</name>
<dbReference type="GO" id="GO:0009307">
    <property type="term" value="P:DNA restriction-modification system"/>
    <property type="evidence" value="ECO:0007669"/>
    <property type="project" value="UniProtKB-KW"/>
</dbReference>
<dbReference type="PRINTS" id="PR00105">
    <property type="entry name" value="C5METTRFRASE"/>
</dbReference>
<gene>
    <name evidence="8" type="ORF">MflW12_3260</name>
</gene>
<dbReference type="Gene3D" id="3.40.50.150">
    <property type="entry name" value="Vaccinia Virus protein VP39"/>
    <property type="match status" value="1"/>
</dbReference>
<dbReference type="Gene3D" id="3.90.120.10">
    <property type="entry name" value="DNA Methylase, subunit A, domain 2"/>
    <property type="match status" value="1"/>
</dbReference>
<dbReference type="AlphaFoldDB" id="A0AAD2JDL7"/>
<dbReference type="InterPro" id="IPR001525">
    <property type="entry name" value="C5_MeTfrase"/>
</dbReference>
<dbReference type="PANTHER" id="PTHR46098">
    <property type="entry name" value="TRNA (CYTOSINE(38)-C(5))-METHYLTRANSFERASE"/>
    <property type="match status" value="1"/>
</dbReference>
<dbReference type="EC" id="2.1.1.37" evidence="7"/>
<protein>
    <recommendedName>
        <fullName evidence="7">Cytosine-specific methyltransferase</fullName>
        <ecNumber evidence="7">2.1.1.37</ecNumber>
    </recommendedName>
</protein>
<dbReference type="InterPro" id="IPR018117">
    <property type="entry name" value="C5_DNA_meth_AS"/>
</dbReference>
<dbReference type="Proteomes" id="UP000237990">
    <property type="component" value="Chromosome"/>
</dbReference>
<dbReference type="InterPro" id="IPR029063">
    <property type="entry name" value="SAM-dependent_MTases_sf"/>
</dbReference>
<dbReference type="RefSeq" id="WP_023025698.1">
    <property type="nucleotide sequence ID" value="NZ_CP022432.1"/>
</dbReference>
<sequence>MKKISVGTIFSGIGAFEFALKRKNINHEIEFACDNGNINLEIDYKTEFINLNKLKSSEEKNQFVREIYKNNSKRTNYIERSYIANYKIDNKKFFYDVKLFDGNDFKNKIDILVGGSPCQSFSAIGNREGFEDARGTLFYEYARIVSEVQPKVFIYENVFGVLTHDNKKTWKIMQKIFLNLGYHIKFEVLNSKDFGIPQSRRRLFVIGFKEQKFSDKFEFPKKEKLKYSMKDFLENKVFLGDFISNKKGMIEIKKNGNYKTDAKYFLSEKLKKYVFSPGTKNFYHKNAKIDLDVARALLSTMGNSHRASVNNYITENGETRALTEREAHRLMGFTDEYLIVNSRSQSYKQAGNSIVVDVILKLNEQIFKTGVFDNE</sequence>
<proteinExistence type="inferred from homology"/>
<dbReference type="PROSITE" id="PS51679">
    <property type="entry name" value="SAM_MT_C5"/>
    <property type="match status" value="1"/>
</dbReference>
<dbReference type="Pfam" id="PF00145">
    <property type="entry name" value="DNA_methylase"/>
    <property type="match status" value="1"/>
</dbReference>
<feature type="active site" evidence="5">
    <location>
        <position position="118"/>
    </location>
</feature>
<dbReference type="PANTHER" id="PTHR46098:SF1">
    <property type="entry name" value="TRNA (CYTOSINE(38)-C(5))-METHYLTRANSFERASE"/>
    <property type="match status" value="1"/>
</dbReference>
<keyword evidence="4" id="KW-0680">Restriction system</keyword>
<evidence type="ECO:0000256" key="7">
    <source>
        <dbReference type="RuleBase" id="RU000417"/>
    </source>
</evidence>
<dbReference type="PROSITE" id="PS00095">
    <property type="entry name" value="C5_MTASE_2"/>
    <property type="match status" value="1"/>
</dbReference>
<comment type="catalytic activity">
    <reaction evidence="7">
        <text>a 2'-deoxycytidine in DNA + S-adenosyl-L-methionine = a 5-methyl-2'-deoxycytidine in DNA + S-adenosyl-L-homocysteine + H(+)</text>
        <dbReference type="Rhea" id="RHEA:13681"/>
        <dbReference type="Rhea" id="RHEA-COMP:11369"/>
        <dbReference type="Rhea" id="RHEA-COMP:11370"/>
        <dbReference type="ChEBI" id="CHEBI:15378"/>
        <dbReference type="ChEBI" id="CHEBI:57856"/>
        <dbReference type="ChEBI" id="CHEBI:59789"/>
        <dbReference type="ChEBI" id="CHEBI:85452"/>
        <dbReference type="ChEBI" id="CHEBI:85454"/>
        <dbReference type="EC" id="2.1.1.37"/>
    </reaction>
</comment>
<evidence type="ECO:0000256" key="2">
    <source>
        <dbReference type="ARBA" id="ARBA00022679"/>
    </source>
</evidence>
<keyword evidence="2 5" id="KW-0808">Transferase</keyword>
<dbReference type="SUPFAM" id="SSF53335">
    <property type="entry name" value="S-adenosyl-L-methionine-dependent methyltransferases"/>
    <property type="match status" value="1"/>
</dbReference>
<accession>A0AAD2JDL7</accession>
<keyword evidence="1 5" id="KW-0489">Methyltransferase</keyword>
<comment type="similarity">
    <text evidence="5 6">Belongs to the class I-like SAM-binding methyltransferase superfamily. C5-methyltransferase family.</text>
</comment>
<evidence type="ECO:0000256" key="6">
    <source>
        <dbReference type="RuleBase" id="RU000416"/>
    </source>
</evidence>
<keyword evidence="3 5" id="KW-0949">S-adenosyl-L-methionine</keyword>
<dbReference type="EMBL" id="CP022432">
    <property type="protein sequence ID" value="AVN65731.1"/>
    <property type="molecule type" value="Genomic_DNA"/>
</dbReference>
<organism evidence="8 9">
    <name type="scientific">Mesoplasma florum</name>
    <name type="common">Acholeplasma florum</name>
    <dbReference type="NCBI Taxonomy" id="2151"/>
    <lineage>
        <taxon>Bacteria</taxon>
        <taxon>Bacillati</taxon>
        <taxon>Mycoplasmatota</taxon>
        <taxon>Mollicutes</taxon>
        <taxon>Entomoplasmatales</taxon>
        <taxon>Entomoplasmataceae</taxon>
        <taxon>Mesoplasma</taxon>
    </lineage>
</organism>
<dbReference type="PROSITE" id="PS00094">
    <property type="entry name" value="C5_MTASE_1"/>
    <property type="match status" value="1"/>
</dbReference>
<evidence type="ECO:0000256" key="5">
    <source>
        <dbReference type="PROSITE-ProRule" id="PRU01016"/>
    </source>
</evidence>
<reference evidence="8 9" key="1">
    <citation type="submission" date="2017-07" db="EMBL/GenBank/DDBJ databases">
        <title>Comparative genomic analysis of Mesoplasma florum.</title>
        <authorList>
            <person name="Baby V."/>
            <person name="Lachance J.-C."/>
            <person name="Gagnon J."/>
            <person name="Lucier J.-F."/>
            <person name="Matteau D."/>
            <person name="Knight T.F."/>
            <person name="Rodrigue S."/>
        </authorList>
    </citation>
    <scope>NUCLEOTIDE SEQUENCE [LARGE SCALE GENOMIC DNA]</scope>
    <source>
        <strain evidence="8 9">W12</strain>
    </source>
</reference>
<dbReference type="GO" id="GO:0003886">
    <property type="term" value="F:DNA (cytosine-5-)-methyltransferase activity"/>
    <property type="evidence" value="ECO:0007669"/>
    <property type="project" value="UniProtKB-EC"/>
</dbReference>
<dbReference type="InterPro" id="IPR031303">
    <property type="entry name" value="C5_meth_CS"/>
</dbReference>
<evidence type="ECO:0000256" key="4">
    <source>
        <dbReference type="ARBA" id="ARBA00022747"/>
    </source>
</evidence>
<evidence type="ECO:0000256" key="1">
    <source>
        <dbReference type="ARBA" id="ARBA00022603"/>
    </source>
</evidence>
<dbReference type="NCBIfam" id="TIGR00675">
    <property type="entry name" value="dcm"/>
    <property type="match status" value="1"/>
</dbReference>
<evidence type="ECO:0000313" key="9">
    <source>
        <dbReference type="Proteomes" id="UP000237990"/>
    </source>
</evidence>
<dbReference type="REBASE" id="246656">
    <property type="entry name" value="M1.MflW12ORF3260P"/>
</dbReference>
<evidence type="ECO:0000313" key="8">
    <source>
        <dbReference type="EMBL" id="AVN65731.1"/>
    </source>
</evidence>
<dbReference type="GO" id="GO:0032259">
    <property type="term" value="P:methylation"/>
    <property type="evidence" value="ECO:0007669"/>
    <property type="project" value="UniProtKB-KW"/>
</dbReference>
<evidence type="ECO:0000256" key="3">
    <source>
        <dbReference type="ARBA" id="ARBA00022691"/>
    </source>
</evidence>